<gene>
    <name evidence="2" type="ORF">J5Y06_15040</name>
</gene>
<dbReference type="RefSeq" id="WP_209336015.1">
    <property type="nucleotide sequence ID" value="NZ_JAGIYY010000005.1"/>
</dbReference>
<dbReference type="EMBL" id="JAGIYY010000005">
    <property type="protein sequence ID" value="MBP0439973.1"/>
    <property type="molecule type" value="Genomic_DNA"/>
</dbReference>
<sequence length="205" mass="21549">MRRFGQDAKGSLDKVKAEGAKALEPFRKDVDQARRSLCGLQAAAFTGITVGALGASAAVAGIGAVAVKAFKDTATELDTLAKDSRRLGFSPRTLACSASRLPARACRRRRPRRASRRSATSSSTSGTRSPRRALAARDGEQLDPTALREAAEAKREDLLAPTASASFRGAPLLLLAAVHAARREGLLREPREADGRRSSGAASAV</sequence>
<protein>
    <submittedName>
        <fullName evidence="2">Uncharacterized protein</fullName>
    </submittedName>
</protein>
<organism evidence="2 3">
    <name type="scientific">Tianweitania sediminis</name>
    <dbReference type="NCBI Taxonomy" id="1502156"/>
    <lineage>
        <taxon>Bacteria</taxon>
        <taxon>Pseudomonadati</taxon>
        <taxon>Pseudomonadota</taxon>
        <taxon>Alphaproteobacteria</taxon>
        <taxon>Hyphomicrobiales</taxon>
        <taxon>Phyllobacteriaceae</taxon>
        <taxon>Tianweitania</taxon>
    </lineage>
</organism>
<name>A0A8J7R011_9HYPH</name>
<feature type="compositionally biased region" description="Basic and acidic residues" evidence="1">
    <location>
        <begin position="186"/>
        <end position="197"/>
    </location>
</feature>
<feature type="compositionally biased region" description="Basic residues" evidence="1">
    <location>
        <begin position="105"/>
        <end position="116"/>
    </location>
</feature>
<keyword evidence="3" id="KW-1185">Reference proteome</keyword>
<comment type="caution">
    <text evidence="2">The sequence shown here is derived from an EMBL/GenBank/DDBJ whole genome shotgun (WGS) entry which is preliminary data.</text>
</comment>
<feature type="region of interest" description="Disordered" evidence="1">
    <location>
        <begin position="100"/>
        <end position="143"/>
    </location>
</feature>
<evidence type="ECO:0000256" key="1">
    <source>
        <dbReference type="SAM" id="MobiDB-lite"/>
    </source>
</evidence>
<evidence type="ECO:0000313" key="2">
    <source>
        <dbReference type="EMBL" id="MBP0439973.1"/>
    </source>
</evidence>
<feature type="region of interest" description="Disordered" evidence="1">
    <location>
        <begin position="186"/>
        <end position="205"/>
    </location>
</feature>
<accession>A0A8J7R011</accession>
<proteinExistence type="predicted"/>
<evidence type="ECO:0000313" key="3">
    <source>
        <dbReference type="Proteomes" id="UP000666240"/>
    </source>
</evidence>
<dbReference type="AlphaFoldDB" id="A0A8J7R011"/>
<feature type="compositionally biased region" description="Low complexity" evidence="1">
    <location>
        <begin position="117"/>
        <end position="128"/>
    </location>
</feature>
<dbReference type="Proteomes" id="UP000666240">
    <property type="component" value="Unassembled WGS sequence"/>
</dbReference>
<reference evidence="2" key="1">
    <citation type="submission" date="2021-03" db="EMBL/GenBank/DDBJ databases">
        <title>Genome sequencing and assembly of Tianweitania sediminis.</title>
        <authorList>
            <person name="Chhetri G."/>
        </authorList>
    </citation>
    <scope>NUCLEOTIDE SEQUENCE</scope>
    <source>
        <strain evidence="2">Z8</strain>
    </source>
</reference>